<evidence type="ECO:0000313" key="2">
    <source>
        <dbReference type="Proteomes" id="UP001497497"/>
    </source>
</evidence>
<accession>A0AAV2HWH7</accession>
<sequence length="62" mass="6971">MYPFALAMGVTPEDCRRVAMLCGYRLGSSILIAFLKFVELKNNRLKYVDYMLKTGGNGTMTT</sequence>
<dbReference type="EMBL" id="CAXITT010000278">
    <property type="protein sequence ID" value="CAL1537911.1"/>
    <property type="molecule type" value="Genomic_DNA"/>
</dbReference>
<reference evidence="1 2" key="1">
    <citation type="submission" date="2024-04" db="EMBL/GenBank/DDBJ databases">
        <authorList>
            <consortium name="Genoscope - CEA"/>
            <person name="William W."/>
        </authorList>
    </citation>
    <scope>NUCLEOTIDE SEQUENCE [LARGE SCALE GENOMIC DNA]</scope>
</reference>
<protein>
    <submittedName>
        <fullName evidence="1">Uncharacterized protein</fullName>
    </submittedName>
</protein>
<dbReference type="Proteomes" id="UP001497497">
    <property type="component" value="Unassembled WGS sequence"/>
</dbReference>
<proteinExistence type="predicted"/>
<name>A0AAV2HWH7_LYMST</name>
<comment type="caution">
    <text evidence="1">The sequence shown here is derived from an EMBL/GenBank/DDBJ whole genome shotgun (WGS) entry which is preliminary data.</text>
</comment>
<dbReference type="AlphaFoldDB" id="A0AAV2HWH7"/>
<organism evidence="1 2">
    <name type="scientific">Lymnaea stagnalis</name>
    <name type="common">Great pond snail</name>
    <name type="synonym">Helix stagnalis</name>
    <dbReference type="NCBI Taxonomy" id="6523"/>
    <lineage>
        <taxon>Eukaryota</taxon>
        <taxon>Metazoa</taxon>
        <taxon>Spiralia</taxon>
        <taxon>Lophotrochozoa</taxon>
        <taxon>Mollusca</taxon>
        <taxon>Gastropoda</taxon>
        <taxon>Heterobranchia</taxon>
        <taxon>Euthyneura</taxon>
        <taxon>Panpulmonata</taxon>
        <taxon>Hygrophila</taxon>
        <taxon>Lymnaeoidea</taxon>
        <taxon>Lymnaeidae</taxon>
        <taxon>Lymnaea</taxon>
    </lineage>
</organism>
<gene>
    <name evidence="1" type="ORF">GSLYS_00011765001</name>
</gene>
<evidence type="ECO:0000313" key="1">
    <source>
        <dbReference type="EMBL" id="CAL1537911.1"/>
    </source>
</evidence>
<keyword evidence="2" id="KW-1185">Reference proteome</keyword>